<gene>
    <name evidence="1" type="ORF">QWJ08_01970</name>
</gene>
<dbReference type="EMBL" id="JAUEOZ010000001">
    <property type="protein sequence ID" value="MDN2480170.1"/>
    <property type="molecule type" value="Genomic_DNA"/>
</dbReference>
<sequence length="180" mass="19899">MSTLSLLNCYQAKLSRHFVVLLLSLALSLPALSCTLDGGALFQTLGTMPQGTFSVALAINDAKQKETLTISSKHSQRIDMIMWQIQKQLEPHYKGEVFDVSLYEISGNHFIQLTGNGETVTATAHLVPKENNQAFIVSDASVLFSLANQSLSFTKARELGLWQSHVKAINLDRLLFRAFS</sequence>
<comment type="caution">
    <text evidence="1">The sequence shown here is derived from an EMBL/GenBank/DDBJ whole genome shotgun (WGS) entry which is preliminary data.</text>
</comment>
<reference evidence="1" key="1">
    <citation type="submission" date="2024-05" db="EMBL/GenBank/DDBJ databases">
        <title>Genome Sequences of Four Agar- Degrading Marine Bacteria.</title>
        <authorList>
            <person name="Phillips E.K."/>
            <person name="Shaffer J.C."/>
            <person name="Henson M.W."/>
            <person name="Temperton B."/>
            <person name="Thrash C.J."/>
            <person name="Martin M.O."/>
        </authorList>
    </citation>
    <scope>NUCLEOTIDE SEQUENCE</scope>
    <source>
        <strain evidence="1">EKP203</strain>
    </source>
</reference>
<protein>
    <recommendedName>
        <fullName evidence="3">DUF3016 domain-containing protein</fullName>
    </recommendedName>
</protein>
<organism evidence="1 2">
    <name type="scientific">Vibrio agarivorans</name>
    <dbReference type="NCBI Taxonomy" id="153622"/>
    <lineage>
        <taxon>Bacteria</taxon>
        <taxon>Pseudomonadati</taxon>
        <taxon>Pseudomonadota</taxon>
        <taxon>Gammaproteobacteria</taxon>
        <taxon>Vibrionales</taxon>
        <taxon>Vibrionaceae</taxon>
        <taxon>Vibrio</taxon>
    </lineage>
</organism>
<evidence type="ECO:0000313" key="1">
    <source>
        <dbReference type="EMBL" id="MDN2480170.1"/>
    </source>
</evidence>
<evidence type="ECO:0000313" key="2">
    <source>
        <dbReference type="Proteomes" id="UP001169719"/>
    </source>
</evidence>
<name>A0ABT7XWQ4_9VIBR</name>
<dbReference type="RefSeq" id="WP_289960466.1">
    <property type="nucleotide sequence ID" value="NZ_JAUEOZ010000001.1"/>
</dbReference>
<accession>A0ABT7XWQ4</accession>
<evidence type="ECO:0008006" key="3">
    <source>
        <dbReference type="Google" id="ProtNLM"/>
    </source>
</evidence>
<keyword evidence="2" id="KW-1185">Reference proteome</keyword>
<dbReference type="Proteomes" id="UP001169719">
    <property type="component" value="Unassembled WGS sequence"/>
</dbReference>
<proteinExistence type="predicted"/>